<dbReference type="EMBL" id="CABFWN010000004">
    <property type="protein sequence ID" value="VUG19320.1"/>
    <property type="molecule type" value="Genomic_DNA"/>
</dbReference>
<dbReference type="GO" id="GO:0004180">
    <property type="term" value="F:carboxypeptidase activity"/>
    <property type="evidence" value="ECO:0007669"/>
    <property type="project" value="TreeGrafter"/>
</dbReference>
<feature type="region of interest" description="Disordered" evidence="1">
    <location>
        <begin position="1"/>
        <end position="57"/>
    </location>
</feature>
<dbReference type="SUPFAM" id="SSF53187">
    <property type="entry name" value="Zn-dependent exopeptidases"/>
    <property type="match status" value="1"/>
</dbReference>
<evidence type="ECO:0000313" key="5">
    <source>
        <dbReference type="EMBL" id="VUG19320.1"/>
    </source>
</evidence>
<gene>
    <name evidence="5" type="ORF">DEBR0S4_15786G</name>
    <name evidence="4" type="ORF">HII12_001158</name>
</gene>
<dbReference type="PANTHER" id="PTHR10404">
    <property type="entry name" value="N-ACETYLATED-ALPHA-LINKED ACIDIC DIPEPTIDASE"/>
    <property type="match status" value="1"/>
</dbReference>
<dbReference type="InterPro" id="IPR007365">
    <property type="entry name" value="TFR-like_dimer_dom"/>
</dbReference>
<protein>
    <submittedName>
        <fullName evidence="5">DEBR0S4_15786g1_1</fullName>
    </submittedName>
</protein>
<feature type="compositionally biased region" description="Polar residues" evidence="1">
    <location>
        <begin position="43"/>
        <end position="53"/>
    </location>
</feature>
<evidence type="ECO:0000256" key="2">
    <source>
        <dbReference type="SAM" id="Phobius"/>
    </source>
</evidence>
<sequence length="853" mass="95076">MKQNSKYIPVSNSSGVADTETSRAPDSELQDSSSGEGTTSESINGQVDIQNLPTDPPAYEEGSFEQFEIEEPGSSPQSETHGIFNKAGEFARNINTRIFRPLTEALDPVYQAWQFINKKVDACISKIGNPLIVKRLIYVLFIAVLIYMVSLNGAYSGGRLSNGTFEDLDALAEFIDNEIDSHRLEENLEYLSSMPRIAGTAGDLSLARYIEQYIKTTNVEQVRGQQFQAFTEYPSNESYVVLKNSAGEQIYRCNLVESTDLDGQQSSDDISRWSFNPGSRTGKVSARLVYANYGQWQDYEYLRDAGVNLDSGFIALVKYGGGLPAYKKIKYAHRAGAKAVIFISDPLNTSYSLYSIQRDPVAYPDKASGNIMDPGPGSADQIPEYFDPEKLLATSSAYPDIPSMPISWADFIGIMNKFKSSGKHISEWDFSIGNTPVEIWTGDDQFKLDMNNHLQQRPFKQMWNVAGRISGTEQNGLAIMIGASRDALCYGATEATGTAVLLELMSVLSELKAAKYWRPLRTIYFVSFSGSKFNAAGTSNFVVQKSDFLRHDLYAYIDLSDAISGSSFSAVGNSLLYHPTVDQLDKVNDPVQNVSISQSWNHMFDTGIDITKQSAPFLVHDGIPILELAFRNSSSPNGYPKNTCLDTFDRFKKAGIDPEMKYHKTLTSILSRVILELSDNAVISFDIPSLVSDINKDARDLRRYTKIKMKDSGMMLNFDGLEKSLIRIKQIGQEQKAFVGTWTDIVTSSSGMEPNLLAVNRWDWNSKLSIFLKLLIAPQGVYQRPWQKNAVFGQELEIPQQTDESGKVINFRYNSFPGVRDALDEGKWDQAQAELNKVTGLMDEAAEIFNINM</sequence>
<dbReference type="EMBL" id="JABCYN010000012">
    <property type="protein sequence ID" value="KAF6014741.1"/>
    <property type="molecule type" value="Genomic_DNA"/>
</dbReference>
<keyword evidence="6" id="KW-1185">Reference proteome</keyword>
<keyword evidence="2" id="KW-0812">Transmembrane</keyword>
<feature type="compositionally biased region" description="Polar residues" evidence="1">
    <location>
        <begin position="1"/>
        <end position="16"/>
    </location>
</feature>
<organism evidence="5 6">
    <name type="scientific">Dekkera bruxellensis</name>
    <name type="common">Brettanomyces custersii</name>
    <dbReference type="NCBI Taxonomy" id="5007"/>
    <lineage>
        <taxon>Eukaryota</taxon>
        <taxon>Fungi</taxon>
        <taxon>Dikarya</taxon>
        <taxon>Ascomycota</taxon>
        <taxon>Saccharomycotina</taxon>
        <taxon>Pichiomycetes</taxon>
        <taxon>Pichiales</taxon>
        <taxon>Pichiaceae</taxon>
        <taxon>Brettanomyces</taxon>
    </lineage>
</organism>
<feature type="domain" description="Transferrin receptor-like dimerisation" evidence="3">
    <location>
        <begin position="716"/>
        <end position="849"/>
    </location>
</feature>
<dbReference type="Proteomes" id="UP000568158">
    <property type="component" value="Unassembled WGS sequence"/>
</dbReference>
<dbReference type="SUPFAM" id="SSF52025">
    <property type="entry name" value="PA domain"/>
    <property type="match status" value="1"/>
</dbReference>
<keyword evidence="2" id="KW-0472">Membrane</keyword>
<name>A0A7D9H1M4_DEKBR</name>
<evidence type="ECO:0000313" key="6">
    <source>
        <dbReference type="Proteomes" id="UP000478008"/>
    </source>
</evidence>
<dbReference type="Gene3D" id="1.20.930.40">
    <property type="entry name" value="Transferrin receptor-like, dimerisation domain"/>
    <property type="match status" value="1"/>
</dbReference>
<accession>A0A7D9H1M4</accession>
<feature type="compositionally biased region" description="Low complexity" evidence="1">
    <location>
        <begin position="32"/>
        <end position="42"/>
    </location>
</feature>
<evidence type="ECO:0000256" key="1">
    <source>
        <dbReference type="SAM" id="MobiDB-lite"/>
    </source>
</evidence>
<dbReference type="AlphaFoldDB" id="A0A7D9H1M4"/>
<evidence type="ECO:0000313" key="4">
    <source>
        <dbReference type="EMBL" id="KAF6014741.1"/>
    </source>
</evidence>
<keyword evidence="2" id="KW-1133">Transmembrane helix</keyword>
<dbReference type="InterPro" id="IPR036757">
    <property type="entry name" value="TFR-like_dimer_dom_sf"/>
</dbReference>
<reference evidence="4 7" key="2">
    <citation type="journal article" date="2020" name="Appl. Microbiol. Biotechnol.">
        <title>Targeted gene deletion in Brettanomyces bruxellensis with an expression-free CRISPR-Cas9 system.</title>
        <authorList>
            <person name="Varela C."/>
            <person name="Bartel C."/>
            <person name="Onetto C."/>
            <person name="Borneman A."/>
        </authorList>
    </citation>
    <scope>NUCLEOTIDE SEQUENCE [LARGE SCALE GENOMIC DNA]</scope>
    <source>
        <strain evidence="4 7">AWRI1613</strain>
    </source>
</reference>
<reference evidence="5 6" key="1">
    <citation type="submission" date="2019-07" db="EMBL/GenBank/DDBJ databases">
        <authorList>
            <person name="Friedrich A."/>
            <person name="Schacherer J."/>
        </authorList>
    </citation>
    <scope>NUCLEOTIDE SEQUENCE [LARGE SCALE GENOMIC DNA]</scope>
</reference>
<evidence type="ECO:0000313" key="7">
    <source>
        <dbReference type="Proteomes" id="UP000568158"/>
    </source>
</evidence>
<dbReference type="PANTHER" id="PTHR10404:SF72">
    <property type="entry name" value="ZINC METALLOPROTEASE TRE2-RELATED"/>
    <property type="match status" value="1"/>
</dbReference>
<dbReference type="Gene3D" id="3.50.30.30">
    <property type="match status" value="1"/>
</dbReference>
<feature type="transmembrane region" description="Helical" evidence="2">
    <location>
        <begin position="136"/>
        <end position="155"/>
    </location>
</feature>
<dbReference type="InterPro" id="IPR039373">
    <property type="entry name" value="Peptidase_M28B"/>
</dbReference>
<dbReference type="Gene3D" id="3.40.630.10">
    <property type="entry name" value="Zn peptidases"/>
    <property type="match status" value="1"/>
</dbReference>
<evidence type="ECO:0000259" key="3">
    <source>
        <dbReference type="Pfam" id="PF04253"/>
    </source>
</evidence>
<proteinExistence type="predicted"/>
<dbReference type="Pfam" id="PF04253">
    <property type="entry name" value="TFR_dimer"/>
    <property type="match status" value="1"/>
</dbReference>
<dbReference type="InterPro" id="IPR046450">
    <property type="entry name" value="PA_dom_sf"/>
</dbReference>
<dbReference type="Proteomes" id="UP000478008">
    <property type="component" value="Unassembled WGS sequence"/>
</dbReference>
<dbReference type="SUPFAM" id="SSF47672">
    <property type="entry name" value="Transferrin receptor-like dimerisation domain"/>
    <property type="match status" value="1"/>
</dbReference>